<accession>I0IIH5</accession>
<dbReference type="InterPro" id="IPR000630">
    <property type="entry name" value="Ribosomal_uS8"/>
</dbReference>
<evidence type="ECO:0000313" key="8">
    <source>
        <dbReference type="Proteomes" id="UP000007881"/>
    </source>
</evidence>
<dbReference type="OrthoDB" id="9802617at2"/>
<evidence type="ECO:0000313" key="7">
    <source>
        <dbReference type="EMBL" id="BAM05063.1"/>
    </source>
</evidence>
<keyword evidence="6" id="KW-0699">rRNA-binding</keyword>
<evidence type="ECO:0000256" key="2">
    <source>
        <dbReference type="ARBA" id="ARBA00022980"/>
    </source>
</evidence>
<dbReference type="STRING" id="1142394.PSMK_29040"/>
<dbReference type="NCBIfam" id="NF001109">
    <property type="entry name" value="PRK00136.1"/>
    <property type="match status" value="1"/>
</dbReference>
<evidence type="ECO:0000256" key="6">
    <source>
        <dbReference type="HAMAP-Rule" id="MF_01302"/>
    </source>
</evidence>
<dbReference type="KEGG" id="phm:PSMK_29040"/>
<dbReference type="GO" id="GO:0019843">
    <property type="term" value="F:rRNA binding"/>
    <property type="evidence" value="ECO:0007669"/>
    <property type="project" value="UniProtKB-UniRule"/>
</dbReference>
<organism evidence="7 8">
    <name type="scientific">Phycisphaera mikurensis (strain NBRC 102666 / KCTC 22515 / FYK2301M01)</name>
    <dbReference type="NCBI Taxonomy" id="1142394"/>
    <lineage>
        <taxon>Bacteria</taxon>
        <taxon>Pseudomonadati</taxon>
        <taxon>Planctomycetota</taxon>
        <taxon>Phycisphaerae</taxon>
        <taxon>Phycisphaerales</taxon>
        <taxon>Phycisphaeraceae</taxon>
        <taxon>Phycisphaera</taxon>
    </lineage>
</organism>
<keyword evidence="8" id="KW-1185">Reference proteome</keyword>
<dbReference type="RefSeq" id="WP_014438271.1">
    <property type="nucleotide sequence ID" value="NC_017080.1"/>
</dbReference>
<proteinExistence type="inferred from homology"/>
<evidence type="ECO:0000256" key="5">
    <source>
        <dbReference type="ARBA" id="ARBA00046740"/>
    </source>
</evidence>
<evidence type="ECO:0000256" key="4">
    <source>
        <dbReference type="ARBA" id="ARBA00035258"/>
    </source>
</evidence>
<gene>
    <name evidence="6 7" type="primary">rpsH</name>
    <name evidence="7" type="ordered locus">PSMK_29040</name>
</gene>
<evidence type="ECO:0000256" key="3">
    <source>
        <dbReference type="ARBA" id="ARBA00023274"/>
    </source>
</evidence>
<sequence length="135" mass="14526">MALSDPIADMLTRIRNASANGAERVDCRNSRVCRGIAAALEHEGYITSSEVLAGEQFGGLGVLRVTLKYGPFGEKLFHKLKRASKPGCRVYTKVKDLPRPLAGLGVAILTTPVGVLSDRQCREKNVGGELICTVE</sequence>
<dbReference type="HAMAP" id="MF_01302_B">
    <property type="entry name" value="Ribosomal_uS8_B"/>
    <property type="match status" value="1"/>
</dbReference>
<dbReference type="HOGENOM" id="CLU_098428_0_2_0"/>
<dbReference type="Proteomes" id="UP000007881">
    <property type="component" value="Chromosome"/>
</dbReference>
<dbReference type="GO" id="GO:0006412">
    <property type="term" value="P:translation"/>
    <property type="evidence" value="ECO:0007669"/>
    <property type="project" value="UniProtKB-UniRule"/>
</dbReference>
<keyword evidence="3 6" id="KW-0687">Ribonucleoprotein</keyword>
<dbReference type="Gene3D" id="3.30.1370.30">
    <property type="match status" value="1"/>
</dbReference>
<keyword evidence="6" id="KW-0694">RNA-binding</keyword>
<comment type="function">
    <text evidence="6">One of the primary rRNA binding proteins, it binds directly to 16S rRNA central domain where it helps coordinate assembly of the platform of the 30S subunit.</text>
</comment>
<dbReference type="GO" id="GO:0005840">
    <property type="term" value="C:ribosome"/>
    <property type="evidence" value="ECO:0007669"/>
    <property type="project" value="UniProtKB-KW"/>
</dbReference>
<evidence type="ECO:0000256" key="1">
    <source>
        <dbReference type="ARBA" id="ARBA00006471"/>
    </source>
</evidence>
<dbReference type="GO" id="GO:1990904">
    <property type="term" value="C:ribonucleoprotein complex"/>
    <property type="evidence" value="ECO:0007669"/>
    <property type="project" value="UniProtKB-KW"/>
</dbReference>
<dbReference type="eggNOG" id="COG0096">
    <property type="taxonomic scope" value="Bacteria"/>
</dbReference>
<dbReference type="Pfam" id="PF00410">
    <property type="entry name" value="Ribosomal_S8"/>
    <property type="match status" value="1"/>
</dbReference>
<dbReference type="InterPro" id="IPR035987">
    <property type="entry name" value="Ribosomal_uS8_sf"/>
</dbReference>
<dbReference type="AlphaFoldDB" id="I0IIH5"/>
<dbReference type="GO" id="GO:0003735">
    <property type="term" value="F:structural constituent of ribosome"/>
    <property type="evidence" value="ECO:0007669"/>
    <property type="project" value="InterPro"/>
</dbReference>
<keyword evidence="2 6" id="KW-0689">Ribosomal protein</keyword>
<reference evidence="7 8" key="1">
    <citation type="submission" date="2012-02" db="EMBL/GenBank/DDBJ databases">
        <title>Complete genome sequence of Phycisphaera mikurensis NBRC 102666.</title>
        <authorList>
            <person name="Ankai A."/>
            <person name="Hosoyama A."/>
            <person name="Terui Y."/>
            <person name="Sekine M."/>
            <person name="Fukai R."/>
            <person name="Kato Y."/>
            <person name="Nakamura S."/>
            <person name="Yamada-Narita S."/>
            <person name="Kawakoshi A."/>
            <person name="Fukunaga Y."/>
            <person name="Yamazaki S."/>
            <person name="Fujita N."/>
        </authorList>
    </citation>
    <scope>NUCLEOTIDE SEQUENCE [LARGE SCALE GENOMIC DNA]</scope>
    <source>
        <strain evidence="8">NBRC 102666 / KCTC 22515 / FYK2301M01</strain>
    </source>
</reference>
<comment type="subunit">
    <text evidence="5 6">Part of the 30S ribosomal subunit. Contacts proteins S5 and S12.</text>
</comment>
<dbReference type="GO" id="GO:0005737">
    <property type="term" value="C:cytoplasm"/>
    <property type="evidence" value="ECO:0007669"/>
    <property type="project" value="UniProtKB-ARBA"/>
</dbReference>
<dbReference type="PANTHER" id="PTHR11758">
    <property type="entry name" value="40S RIBOSOMAL PROTEIN S15A"/>
    <property type="match status" value="1"/>
</dbReference>
<dbReference type="Gene3D" id="3.30.1490.10">
    <property type="match status" value="1"/>
</dbReference>
<dbReference type="EMBL" id="AP012338">
    <property type="protein sequence ID" value="BAM05063.1"/>
    <property type="molecule type" value="Genomic_DNA"/>
</dbReference>
<dbReference type="FunFam" id="3.30.1490.10:FF:000001">
    <property type="entry name" value="30S ribosomal protein S8"/>
    <property type="match status" value="1"/>
</dbReference>
<name>I0IIH5_PHYMF</name>
<comment type="similarity">
    <text evidence="1 6">Belongs to the universal ribosomal protein uS8 family.</text>
</comment>
<protein>
    <recommendedName>
        <fullName evidence="4 6">Small ribosomal subunit protein uS8</fullName>
    </recommendedName>
</protein>
<dbReference type="SUPFAM" id="SSF56047">
    <property type="entry name" value="Ribosomal protein S8"/>
    <property type="match status" value="1"/>
</dbReference>